<feature type="non-terminal residue" evidence="9">
    <location>
        <position position="1"/>
    </location>
</feature>
<keyword evidence="10" id="KW-1185">Reference proteome</keyword>
<evidence type="ECO:0000256" key="7">
    <source>
        <dbReference type="SAM" id="MobiDB-lite"/>
    </source>
</evidence>
<dbReference type="InterPro" id="IPR000047">
    <property type="entry name" value="HTH_motif"/>
</dbReference>
<dbReference type="PRINTS" id="PR00031">
    <property type="entry name" value="HTHREPRESSR"/>
</dbReference>
<evidence type="ECO:0000259" key="8">
    <source>
        <dbReference type="PROSITE" id="PS50071"/>
    </source>
</evidence>
<sequence length="355" mass="39962">MSSTENILAVDRKIKSQSISRSNTTTTQNQHYYINSVLNLSDPALNSTQKNKSVVPSCTIKTSAQTDMHTDFDPNQFQAENSISDAMRPVFSSSLIPTTEAIQANPIARYRLAAAYQHLRNVAALNLAAQQSLSLPTSSSSLDNNIVPKHFFVDQSGSTDSYPPNFNWANPPSYGQYEPYDFSSQALTFQDQYKWLNTSSVDMTQQLSGRADKSWPQSSGATSRRNNCDRRDTYDESVPPIGYNVQRTSSTSSKNNKTLDDDDINVDEMIEHKLSNDFKATRDNDSIARLRTAYSSMQILHLEQAFATNMYLSRIRRIQIAQELGLSEKQVKIWFQNRRVKHKKEALGSSSAVQK</sequence>
<protein>
    <submittedName>
        <fullName evidence="9">GS homeobox 1</fullName>
    </submittedName>
</protein>
<dbReference type="InterPro" id="IPR009057">
    <property type="entry name" value="Homeodomain-like_sf"/>
</dbReference>
<comment type="caution">
    <text evidence="9">The sequence shown here is derived from an EMBL/GenBank/DDBJ whole genome shotgun (WGS) entry which is preliminary data.</text>
</comment>
<dbReference type="GO" id="GO:0003677">
    <property type="term" value="F:DNA binding"/>
    <property type="evidence" value="ECO:0007669"/>
    <property type="project" value="UniProtKB-KW"/>
</dbReference>
<accession>A0ABQ7S5S6</accession>
<feature type="compositionally biased region" description="Polar residues" evidence="7">
    <location>
        <begin position="215"/>
        <end position="225"/>
    </location>
</feature>
<evidence type="ECO:0000256" key="4">
    <source>
        <dbReference type="ARBA" id="ARBA00023242"/>
    </source>
</evidence>
<name>A0ABQ7S5S6_9ACAR</name>
<proteinExistence type="predicted"/>
<evidence type="ECO:0000313" key="9">
    <source>
        <dbReference type="EMBL" id="KAG9508765.1"/>
    </source>
</evidence>
<dbReference type="PANTHER" id="PTHR45664">
    <property type="entry name" value="PROTEIN ZERKNUELLT 1-RELATED"/>
    <property type="match status" value="1"/>
</dbReference>
<keyword evidence="3 5" id="KW-0371">Homeobox</keyword>
<evidence type="ECO:0000256" key="6">
    <source>
        <dbReference type="RuleBase" id="RU000682"/>
    </source>
</evidence>
<evidence type="ECO:0000256" key="1">
    <source>
        <dbReference type="ARBA" id="ARBA00004123"/>
    </source>
</evidence>
<dbReference type="SUPFAM" id="SSF46689">
    <property type="entry name" value="Homeodomain-like"/>
    <property type="match status" value="1"/>
</dbReference>
<dbReference type="Gene3D" id="1.10.10.60">
    <property type="entry name" value="Homeodomain-like"/>
    <property type="match status" value="1"/>
</dbReference>
<keyword evidence="2 5" id="KW-0238">DNA-binding</keyword>
<keyword evidence="4 5" id="KW-0539">Nucleus</keyword>
<reference evidence="9 10" key="1">
    <citation type="submission" date="2020-10" db="EMBL/GenBank/DDBJ databases">
        <authorList>
            <person name="Klimov P.B."/>
            <person name="Dyachkov S.M."/>
            <person name="Chetverikov P.E."/>
        </authorList>
    </citation>
    <scope>NUCLEOTIDE SEQUENCE [LARGE SCALE GENOMIC DNA]</scope>
    <source>
        <strain evidence="9">BMOC 18-1129-001#AD2665</strain>
        <tissue evidence="9">Entire mites</tissue>
    </source>
</reference>
<dbReference type="PRINTS" id="PR00024">
    <property type="entry name" value="HOMEOBOX"/>
</dbReference>
<organism evidence="9 10">
    <name type="scientific">Fragariocoptes setiger</name>
    <dbReference type="NCBI Taxonomy" id="1670756"/>
    <lineage>
        <taxon>Eukaryota</taxon>
        <taxon>Metazoa</taxon>
        <taxon>Ecdysozoa</taxon>
        <taxon>Arthropoda</taxon>
        <taxon>Chelicerata</taxon>
        <taxon>Arachnida</taxon>
        <taxon>Acari</taxon>
        <taxon>Acariformes</taxon>
        <taxon>Trombidiformes</taxon>
        <taxon>Prostigmata</taxon>
        <taxon>Eupodina</taxon>
        <taxon>Eriophyoidea</taxon>
        <taxon>Phytoptidae</taxon>
        <taxon>Fragariocoptes</taxon>
    </lineage>
</organism>
<dbReference type="Pfam" id="PF00046">
    <property type="entry name" value="Homeodomain"/>
    <property type="match status" value="1"/>
</dbReference>
<feature type="domain" description="Homeobox" evidence="8">
    <location>
        <begin position="285"/>
        <end position="345"/>
    </location>
</feature>
<dbReference type="InterPro" id="IPR017970">
    <property type="entry name" value="Homeobox_CS"/>
</dbReference>
<dbReference type="SMART" id="SM00389">
    <property type="entry name" value="HOX"/>
    <property type="match status" value="1"/>
</dbReference>
<evidence type="ECO:0000256" key="5">
    <source>
        <dbReference type="PROSITE-ProRule" id="PRU00108"/>
    </source>
</evidence>
<feature type="DNA-binding region" description="Homeobox" evidence="5">
    <location>
        <begin position="287"/>
        <end position="346"/>
    </location>
</feature>
<dbReference type="PANTHER" id="PTHR45664:SF20">
    <property type="entry name" value="AGAP001560-PA"/>
    <property type="match status" value="1"/>
</dbReference>
<dbReference type="PROSITE" id="PS00027">
    <property type="entry name" value="HOMEOBOX_1"/>
    <property type="match status" value="1"/>
</dbReference>
<dbReference type="CDD" id="cd00086">
    <property type="entry name" value="homeodomain"/>
    <property type="match status" value="1"/>
</dbReference>
<evidence type="ECO:0000313" key="10">
    <source>
        <dbReference type="Proteomes" id="UP000825002"/>
    </source>
</evidence>
<dbReference type="InterPro" id="IPR001356">
    <property type="entry name" value="HD"/>
</dbReference>
<dbReference type="EMBL" id="JAIFTH010000996">
    <property type="protein sequence ID" value="KAG9508765.1"/>
    <property type="molecule type" value="Genomic_DNA"/>
</dbReference>
<evidence type="ECO:0000256" key="3">
    <source>
        <dbReference type="ARBA" id="ARBA00023155"/>
    </source>
</evidence>
<dbReference type="InterPro" id="IPR020479">
    <property type="entry name" value="HD_metazoa"/>
</dbReference>
<dbReference type="PROSITE" id="PS50071">
    <property type="entry name" value="HOMEOBOX_2"/>
    <property type="match status" value="1"/>
</dbReference>
<dbReference type="Proteomes" id="UP000825002">
    <property type="component" value="Unassembled WGS sequence"/>
</dbReference>
<comment type="subcellular location">
    <subcellularLocation>
        <location evidence="1 5 6">Nucleus</location>
    </subcellularLocation>
</comment>
<gene>
    <name evidence="9" type="primary">Gsx1</name>
    <name evidence="9" type="ORF">GZH46_02733</name>
</gene>
<evidence type="ECO:0000256" key="2">
    <source>
        <dbReference type="ARBA" id="ARBA00023125"/>
    </source>
</evidence>
<feature type="region of interest" description="Disordered" evidence="7">
    <location>
        <begin position="207"/>
        <end position="260"/>
    </location>
</feature>